<reference evidence="1" key="1">
    <citation type="submission" date="2018-11" db="EMBL/GenBank/DDBJ databases">
        <authorList>
            <person name="Grassa J C."/>
        </authorList>
    </citation>
    <scope>NUCLEOTIDE SEQUENCE [LARGE SCALE GENOMIC DNA]</scope>
</reference>
<dbReference type="AlphaFoldDB" id="A0A803P444"/>
<dbReference type="EMBL" id="UZAU01000286">
    <property type="status" value="NOT_ANNOTATED_CDS"/>
    <property type="molecule type" value="Genomic_DNA"/>
</dbReference>
<evidence type="ECO:0000313" key="2">
    <source>
        <dbReference type="Proteomes" id="UP000596661"/>
    </source>
</evidence>
<sequence length="108" mass="12108">MERHLVLRGKKKSIIEEKTKVQYFNHDRSKKGNGKEGKASRSVAIAWCCIKLPCKLGLAVARRASDRACCGCGSENRVAANYSSFSDRDSDVIPEEFEKKIWLISSSK</sequence>
<evidence type="ECO:0000313" key="1">
    <source>
        <dbReference type="EnsemblPlants" id="cds.evm.model.03.1138"/>
    </source>
</evidence>
<organism evidence="1 2">
    <name type="scientific">Cannabis sativa</name>
    <name type="common">Hemp</name>
    <name type="synonym">Marijuana</name>
    <dbReference type="NCBI Taxonomy" id="3483"/>
    <lineage>
        <taxon>Eukaryota</taxon>
        <taxon>Viridiplantae</taxon>
        <taxon>Streptophyta</taxon>
        <taxon>Embryophyta</taxon>
        <taxon>Tracheophyta</taxon>
        <taxon>Spermatophyta</taxon>
        <taxon>Magnoliopsida</taxon>
        <taxon>eudicotyledons</taxon>
        <taxon>Gunneridae</taxon>
        <taxon>Pentapetalae</taxon>
        <taxon>rosids</taxon>
        <taxon>fabids</taxon>
        <taxon>Rosales</taxon>
        <taxon>Cannabaceae</taxon>
        <taxon>Cannabis</taxon>
    </lineage>
</organism>
<dbReference type="Proteomes" id="UP000596661">
    <property type="component" value="Chromosome 3"/>
</dbReference>
<protein>
    <submittedName>
        <fullName evidence="1">Uncharacterized protein</fullName>
    </submittedName>
</protein>
<dbReference type="EnsemblPlants" id="evm.model.03.1138">
    <property type="protein sequence ID" value="cds.evm.model.03.1138"/>
    <property type="gene ID" value="evm.TU.03.1138"/>
</dbReference>
<accession>A0A803P444</accession>
<reference evidence="1" key="2">
    <citation type="submission" date="2021-03" db="UniProtKB">
        <authorList>
            <consortium name="EnsemblPlants"/>
        </authorList>
    </citation>
    <scope>IDENTIFICATION</scope>
</reference>
<name>A0A803P444_CANSA</name>
<proteinExistence type="predicted"/>
<dbReference type="Gramene" id="evm.model.03.1138">
    <property type="protein sequence ID" value="cds.evm.model.03.1138"/>
    <property type="gene ID" value="evm.TU.03.1138"/>
</dbReference>
<keyword evidence="2" id="KW-1185">Reference proteome</keyword>